<dbReference type="OrthoDB" id="2014201at2759"/>
<evidence type="ECO:0000256" key="1">
    <source>
        <dbReference type="SAM" id="Phobius"/>
    </source>
</evidence>
<evidence type="ECO:0000313" key="2">
    <source>
        <dbReference type="EMBL" id="KIP09728.1"/>
    </source>
</evidence>
<feature type="transmembrane region" description="Helical" evidence="1">
    <location>
        <begin position="31"/>
        <end position="50"/>
    </location>
</feature>
<dbReference type="Gene3D" id="3.90.550.10">
    <property type="entry name" value="Spore Coat Polysaccharide Biosynthesis Protein SpsA, Chain A"/>
    <property type="match status" value="1"/>
</dbReference>
<keyword evidence="1" id="KW-0472">Membrane</keyword>
<keyword evidence="2" id="KW-0808">Transferase</keyword>
<dbReference type="InterPro" id="IPR050587">
    <property type="entry name" value="GNT1/Glycosyltrans_8"/>
</dbReference>
<reference evidence="2 3" key="1">
    <citation type="journal article" date="2014" name="PLoS Genet.">
        <title>Analysis of the Phlebiopsis gigantea genome, transcriptome and secretome provides insight into its pioneer colonization strategies of wood.</title>
        <authorList>
            <person name="Hori C."/>
            <person name="Ishida T."/>
            <person name="Igarashi K."/>
            <person name="Samejima M."/>
            <person name="Suzuki H."/>
            <person name="Master E."/>
            <person name="Ferreira P."/>
            <person name="Ruiz-Duenas F.J."/>
            <person name="Held B."/>
            <person name="Canessa P."/>
            <person name="Larrondo L.F."/>
            <person name="Schmoll M."/>
            <person name="Druzhinina I.S."/>
            <person name="Kubicek C.P."/>
            <person name="Gaskell J.A."/>
            <person name="Kersten P."/>
            <person name="St John F."/>
            <person name="Glasner J."/>
            <person name="Sabat G."/>
            <person name="Splinter BonDurant S."/>
            <person name="Syed K."/>
            <person name="Yadav J."/>
            <person name="Mgbeahuruike A.C."/>
            <person name="Kovalchuk A."/>
            <person name="Asiegbu F.O."/>
            <person name="Lackner G."/>
            <person name="Hoffmeister D."/>
            <person name="Rencoret J."/>
            <person name="Gutierrez A."/>
            <person name="Sun H."/>
            <person name="Lindquist E."/>
            <person name="Barry K."/>
            <person name="Riley R."/>
            <person name="Grigoriev I.V."/>
            <person name="Henrissat B."/>
            <person name="Kues U."/>
            <person name="Berka R.M."/>
            <person name="Martinez A.T."/>
            <person name="Covert S.F."/>
            <person name="Blanchette R.A."/>
            <person name="Cullen D."/>
        </authorList>
    </citation>
    <scope>NUCLEOTIDE SEQUENCE [LARGE SCALE GENOMIC DNA]</scope>
    <source>
        <strain evidence="2 3">11061_1 CR5-6</strain>
    </source>
</reference>
<organism evidence="2 3">
    <name type="scientific">Phlebiopsis gigantea (strain 11061_1 CR5-6)</name>
    <name type="common">White-rot fungus</name>
    <name type="synonym">Peniophora gigantea</name>
    <dbReference type="NCBI Taxonomy" id="745531"/>
    <lineage>
        <taxon>Eukaryota</taxon>
        <taxon>Fungi</taxon>
        <taxon>Dikarya</taxon>
        <taxon>Basidiomycota</taxon>
        <taxon>Agaricomycotina</taxon>
        <taxon>Agaricomycetes</taxon>
        <taxon>Polyporales</taxon>
        <taxon>Phanerochaetaceae</taxon>
        <taxon>Phlebiopsis</taxon>
    </lineage>
</organism>
<dbReference type="SUPFAM" id="SSF53448">
    <property type="entry name" value="Nucleotide-diphospho-sugar transferases"/>
    <property type="match status" value="1"/>
</dbReference>
<evidence type="ECO:0000313" key="3">
    <source>
        <dbReference type="Proteomes" id="UP000053257"/>
    </source>
</evidence>
<dbReference type="InterPro" id="IPR029044">
    <property type="entry name" value="Nucleotide-diphossugar_trans"/>
</dbReference>
<dbReference type="STRING" id="745531.A0A0C3PRB3"/>
<dbReference type="Proteomes" id="UP000053257">
    <property type="component" value="Unassembled WGS sequence"/>
</dbReference>
<dbReference type="AlphaFoldDB" id="A0A0C3PRB3"/>
<dbReference type="EMBL" id="KN840462">
    <property type="protein sequence ID" value="KIP09728.1"/>
    <property type="molecule type" value="Genomic_DNA"/>
</dbReference>
<proteinExistence type="predicted"/>
<sequence length="372" mass="41419">MLFKTRLLSLYYNDYYLPLGTHPTKRPSVRAVFVACVLVASLVVNLVVLIKHYNRFISPLDMYQELKDYPLVDADAAHSMALPEAHGENAIVTTLYSDAYAPAVAALGHSIRRTNTTVTRLIVLYLPSQVSPRALCVASSSGFVPHAVERIAPPHNGSGITPRFGDQYTKLALWSLDTLAPPVRALVYIDADCLALRPFDELFALPYALAAVPDVYGDARGFTTSVNAGVLVVRPDSRLFAAMLRALPAARFPPAMAEQAFLNQFFATDVLRLPYAYNGNLALKARSPRVWDGIRGEMRVMHYTLVKPFVSRTWGAVPLERLPERVAEAAEEKKGLFREEMTLWGRTWEETSVVYARSIDQCRSLRDSAESR</sequence>
<protein>
    <submittedName>
        <fullName evidence="2">Glycosyltransferase family 8 protein</fullName>
    </submittedName>
</protein>
<dbReference type="PANTHER" id="PTHR11183">
    <property type="entry name" value="GLYCOGENIN SUBFAMILY MEMBER"/>
    <property type="match status" value="1"/>
</dbReference>
<dbReference type="HOGENOM" id="CLU_077164_0_0_1"/>
<keyword evidence="1" id="KW-0812">Transmembrane</keyword>
<keyword evidence="1" id="KW-1133">Transmembrane helix</keyword>
<accession>A0A0C3PRB3</accession>
<name>A0A0C3PRB3_PHLG1</name>
<keyword evidence="3" id="KW-1185">Reference proteome</keyword>
<gene>
    <name evidence="2" type="ORF">PHLGIDRAFT_28840</name>
</gene>
<dbReference type="GO" id="GO:0016740">
    <property type="term" value="F:transferase activity"/>
    <property type="evidence" value="ECO:0007669"/>
    <property type="project" value="UniProtKB-KW"/>
</dbReference>